<dbReference type="InterPro" id="IPR019557">
    <property type="entry name" value="AminoTfrase-like_pln_mobile"/>
</dbReference>
<protein>
    <recommendedName>
        <fullName evidence="1">Aminotransferase-like plant mobile domain-containing protein</fullName>
    </recommendedName>
</protein>
<evidence type="ECO:0000313" key="3">
    <source>
        <dbReference type="Proteomes" id="UP000289738"/>
    </source>
</evidence>
<feature type="domain" description="Aminotransferase-like plant mobile" evidence="1">
    <location>
        <begin position="58"/>
        <end position="124"/>
    </location>
</feature>
<dbReference type="PANTHER" id="PTHR46033:SF8">
    <property type="entry name" value="PROTEIN MAINTENANCE OF MERISTEMS-LIKE"/>
    <property type="match status" value="1"/>
</dbReference>
<evidence type="ECO:0000259" key="1">
    <source>
        <dbReference type="Pfam" id="PF10536"/>
    </source>
</evidence>
<name>A0A445E2Y4_ARAHY</name>
<dbReference type="Pfam" id="PF10536">
    <property type="entry name" value="PMD"/>
    <property type="match status" value="1"/>
</dbReference>
<dbReference type="AlphaFoldDB" id="A0A445E2Y4"/>
<organism evidence="2 3">
    <name type="scientific">Arachis hypogaea</name>
    <name type="common">Peanut</name>
    <dbReference type="NCBI Taxonomy" id="3818"/>
    <lineage>
        <taxon>Eukaryota</taxon>
        <taxon>Viridiplantae</taxon>
        <taxon>Streptophyta</taxon>
        <taxon>Embryophyta</taxon>
        <taxon>Tracheophyta</taxon>
        <taxon>Spermatophyta</taxon>
        <taxon>Magnoliopsida</taxon>
        <taxon>eudicotyledons</taxon>
        <taxon>Gunneridae</taxon>
        <taxon>Pentapetalae</taxon>
        <taxon>rosids</taxon>
        <taxon>fabids</taxon>
        <taxon>Fabales</taxon>
        <taxon>Fabaceae</taxon>
        <taxon>Papilionoideae</taxon>
        <taxon>50 kb inversion clade</taxon>
        <taxon>dalbergioids sensu lato</taxon>
        <taxon>Dalbergieae</taxon>
        <taxon>Pterocarpus clade</taxon>
        <taxon>Arachis</taxon>
    </lineage>
</organism>
<dbReference type="EMBL" id="SDMP01000003">
    <property type="protein sequence ID" value="RYR69806.1"/>
    <property type="molecule type" value="Genomic_DNA"/>
</dbReference>
<gene>
    <name evidence="2" type="ORF">Ahy_A03g016354</name>
</gene>
<dbReference type="Proteomes" id="UP000289738">
    <property type="component" value="Chromosome A03"/>
</dbReference>
<reference evidence="2 3" key="1">
    <citation type="submission" date="2019-01" db="EMBL/GenBank/DDBJ databases">
        <title>Sequencing of cultivated peanut Arachis hypogaea provides insights into genome evolution and oil improvement.</title>
        <authorList>
            <person name="Chen X."/>
        </authorList>
    </citation>
    <scope>NUCLEOTIDE SEQUENCE [LARGE SCALE GENOMIC DNA]</scope>
    <source>
        <strain evidence="3">cv. Fuhuasheng</strain>
        <tissue evidence="2">Leaves</tissue>
    </source>
</reference>
<evidence type="ECO:0000313" key="2">
    <source>
        <dbReference type="EMBL" id="RYR69806.1"/>
    </source>
</evidence>
<comment type="caution">
    <text evidence="2">The sequence shown here is derived from an EMBL/GenBank/DDBJ whole genome shotgun (WGS) entry which is preliminary data.</text>
</comment>
<accession>A0A445E2Y4</accession>
<dbReference type="InterPro" id="IPR044824">
    <property type="entry name" value="MAIN-like"/>
</dbReference>
<dbReference type="GO" id="GO:0010073">
    <property type="term" value="P:meristem maintenance"/>
    <property type="evidence" value="ECO:0007669"/>
    <property type="project" value="InterPro"/>
</dbReference>
<dbReference type="PANTHER" id="PTHR46033">
    <property type="entry name" value="PROTEIN MAIN-LIKE 2"/>
    <property type="match status" value="1"/>
</dbReference>
<sequence length="191" mass="21622">MVRDYTKPEEHIIEYLDHPQFVRQFAQLKWAIRNLLSRKLDPSDTFNEVAAATLALTGFQHVLRVGKMRGHSALLSALVERWRPESHTFHLSVGEVTVMLEDVSYILGLPFNGEAITGRSDSSHRFLVENCIACFGREPDPDDHSLVRNFPITKNFGNSFLLCQPSLAVTDSVVEPGLNFCNNRLHLYQGV</sequence>
<keyword evidence="3" id="KW-1185">Reference proteome</keyword>
<proteinExistence type="predicted"/>